<comment type="caution">
    <text evidence="2">The sequence shown here is derived from an EMBL/GenBank/DDBJ whole genome shotgun (WGS) entry which is preliminary data.</text>
</comment>
<dbReference type="PANTHER" id="PTHR44809:SF1">
    <property type="entry name" value="PROTEIN O-MANNOSYL-TRANSFERASE TMTC1"/>
    <property type="match status" value="1"/>
</dbReference>
<organism evidence="2 3">
    <name type="scientific">Cirrhinus mrigala</name>
    <name type="common">Mrigala</name>
    <dbReference type="NCBI Taxonomy" id="683832"/>
    <lineage>
        <taxon>Eukaryota</taxon>
        <taxon>Metazoa</taxon>
        <taxon>Chordata</taxon>
        <taxon>Craniata</taxon>
        <taxon>Vertebrata</taxon>
        <taxon>Euteleostomi</taxon>
        <taxon>Actinopterygii</taxon>
        <taxon>Neopterygii</taxon>
        <taxon>Teleostei</taxon>
        <taxon>Ostariophysi</taxon>
        <taxon>Cypriniformes</taxon>
        <taxon>Cyprinidae</taxon>
        <taxon>Labeoninae</taxon>
        <taxon>Labeonini</taxon>
        <taxon>Cirrhinus</taxon>
    </lineage>
</organism>
<dbReference type="Proteomes" id="UP001529510">
    <property type="component" value="Unassembled WGS sequence"/>
</dbReference>
<feature type="non-terminal residue" evidence="2">
    <location>
        <position position="1"/>
    </location>
</feature>
<evidence type="ECO:0000313" key="2">
    <source>
        <dbReference type="EMBL" id="KAL0196276.1"/>
    </source>
</evidence>
<dbReference type="InterPro" id="IPR052943">
    <property type="entry name" value="TMTC_O-mannosyl-trnsfr"/>
</dbReference>
<proteinExistence type="predicted"/>
<keyword evidence="1" id="KW-0472">Membrane</keyword>
<keyword evidence="1" id="KW-1133">Transmembrane helix</keyword>
<evidence type="ECO:0000313" key="3">
    <source>
        <dbReference type="Proteomes" id="UP001529510"/>
    </source>
</evidence>
<keyword evidence="3" id="KW-1185">Reference proteome</keyword>
<dbReference type="PANTHER" id="PTHR44809">
    <property type="match status" value="1"/>
</dbReference>
<protein>
    <submittedName>
        <fullName evidence="2">Uncharacterized protein</fullName>
    </submittedName>
</protein>
<sequence length="55" mass="6269">MGYCVLVVHGLNRLYSVVSRWGAAALTVSMLVVLLLFSWKTVQQNEIWLSREALF</sequence>
<keyword evidence="1" id="KW-0812">Transmembrane</keyword>
<dbReference type="EMBL" id="JAMKFB020000004">
    <property type="protein sequence ID" value="KAL0196276.1"/>
    <property type="molecule type" value="Genomic_DNA"/>
</dbReference>
<name>A0ABD0REM2_CIRMR</name>
<reference evidence="2 3" key="1">
    <citation type="submission" date="2024-05" db="EMBL/GenBank/DDBJ databases">
        <title>Genome sequencing and assembly of Indian major carp, Cirrhinus mrigala (Hamilton, 1822).</title>
        <authorList>
            <person name="Mohindra V."/>
            <person name="Chowdhury L.M."/>
            <person name="Lal K."/>
            <person name="Jena J.K."/>
        </authorList>
    </citation>
    <scope>NUCLEOTIDE SEQUENCE [LARGE SCALE GENOMIC DNA]</scope>
    <source>
        <strain evidence="2">CM1030</strain>
        <tissue evidence="2">Blood</tissue>
    </source>
</reference>
<evidence type="ECO:0000256" key="1">
    <source>
        <dbReference type="SAM" id="Phobius"/>
    </source>
</evidence>
<gene>
    <name evidence="2" type="ORF">M9458_009848</name>
</gene>
<feature type="transmembrane region" description="Helical" evidence="1">
    <location>
        <begin position="20"/>
        <end position="39"/>
    </location>
</feature>
<accession>A0ABD0REM2</accession>
<feature type="non-terminal residue" evidence="2">
    <location>
        <position position="55"/>
    </location>
</feature>
<dbReference type="AlphaFoldDB" id="A0ABD0REM2"/>